<gene>
    <name evidence="2" type="ORF">SAV31267_095120</name>
</gene>
<sequence length="103" mass="10971">MQPTGLRAVRPPYVDQVRRVVEGAAEPGAGQRVAHGEGGGAVEPHMPCVLGAHQVPVQLDGPGGPAGTVQGDRLQRRRTALATPVRHRVRHVLARRQRADRSG</sequence>
<evidence type="ECO:0000313" key="3">
    <source>
        <dbReference type="Proteomes" id="UP000299211"/>
    </source>
</evidence>
<evidence type="ECO:0000313" key="2">
    <source>
        <dbReference type="EMBL" id="GDY80027.1"/>
    </source>
</evidence>
<proteinExistence type="predicted"/>
<name>A0A4D4NA26_STRAX</name>
<dbReference type="AlphaFoldDB" id="A0A4D4NA26"/>
<dbReference type="Proteomes" id="UP000299211">
    <property type="component" value="Unassembled WGS sequence"/>
</dbReference>
<organism evidence="2 3">
    <name type="scientific">Streptomyces avermitilis</name>
    <dbReference type="NCBI Taxonomy" id="33903"/>
    <lineage>
        <taxon>Bacteria</taxon>
        <taxon>Bacillati</taxon>
        <taxon>Actinomycetota</taxon>
        <taxon>Actinomycetes</taxon>
        <taxon>Kitasatosporales</taxon>
        <taxon>Streptomycetaceae</taxon>
        <taxon>Streptomyces</taxon>
    </lineage>
</organism>
<dbReference type="EMBL" id="BJHY01000002">
    <property type="protein sequence ID" value="GDY80027.1"/>
    <property type="molecule type" value="Genomic_DNA"/>
</dbReference>
<evidence type="ECO:0000256" key="1">
    <source>
        <dbReference type="SAM" id="MobiDB-lite"/>
    </source>
</evidence>
<comment type="caution">
    <text evidence="2">The sequence shown here is derived from an EMBL/GenBank/DDBJ whole genome shotgun (WGS) entry which is preliminary data.</text>
</comment>
<accession>A0A4D4NA26</accession>
<reference evidence="2 3" key="1">
    <citation type="submission" date="2019-04" db="EMBL/GenBank/DDBJ databases">
        <title>Draft genome sequences of Streptomyces avermitilis ATCC 31267.</title>
        <authorList>
            <person name="Komaki H."/>
            <person name="Tamura T."/>
            <person name="Hosoyama A."/>
        </authorList>
    </citation>
    <scope>NUCLEOTIDE SEQUENCE [LARGE SCALE GENOMIC DNA]</scope>
    <source>
        <strain evidence="2 3">ATCC 31267</strain>
    </source>
</reference>
<feature type="region of interest" description="Disordered" evidence="1">
    <location>
        <begin position="24"/>
        <end position="45"/>
    </location>
</feature>
<protein>
    <submittedName>
        <fullName evidence="2">Uncharacterized protein</fullName>
    </submittedName>
</protein>